<feature type="region of interest" description="Disordered" evidence="1">
    <location>
        <begin position="120"/>
        <end position="150"/>
    </location>
</feature>
<keyword evidence="3" id="KW-1185">Reference proteome</keyword>
<evidence type="ECO:0000256" key="1">
    <source>
        <dbReference type="SAM" id="MobiDB-lite"/>
    </source>
</evidence>
<dbReference type="SUPFAM" id="SSF51182">
    <property type="entry name" value="RmlC-like cupins"/>
    <property type="match status" value="1"/>
</dbReference>
<dbReference type="EMBL" id="SJPJ01000001">
    <property type="protein sequence ID" value="TWT81219.1"/>
    <property type="molecule type" value="Genomic_DNA"/>
</dbReference>
<organism evidence="2 3">
    <name type="scientific">Novipirellula herctigrandis</name>
    <dbReference type="NCBI Taxonomy" id="2527986"/>
    <lineage>
        <taxon>Bacteria</taxon>
        <taxon>Pseudomonadati</taxon>
        <taxon>Planctomycetota</taxon>
        <taxon>Planctomycetia</taxon>
        <taxon>Pirellulales</taxon>
        <taxon>Pirellulaceae</taxon>
        <taxon>Novipirellula</taxon>
    </lineage>
</organism>
<feature type="compositionally biased region" description="Basic and acidic residues" evidence="1">
    <location>
        <begin position="126"/>
        <end position="144"/>
    </location>
</feature>
<reference evidence="2 3" key="1">
    <citation type="submission" date="2019-02" db="EMBL/GenBank/DDBJ databases">
        <title>Deep-cultivation of Planctomycetes and their phenomic and genomic characterization uncovers novel biology.</title>
        <authorList>
            <person name="Wiegand S."/>
            <person name="Jogler M."/>
            <person name="Boedeker C."/>
            <person name="Pinto D."/>
            <person name="Vollmers J."/>
            <person name="Rivas-Marin E."/>
            <person name="Kohn T."/>
            <person name="Peeters S.H."/>
            <person name="Heuer A."/>
            <person name="Rast P."/>
            <person name="Oberbeckmann S."/>
            <person name="Bunk B."/>
            <person name="Jeske O."/>
            <person name="Meyerdierks A."/>
            <person name="Storesund J.E."/>
            <person name="Kallscheuer N."/>
            <person name="Luecker S."/>
            <person name="Lage O.M."/>
            <person name="Pohl T."/>
            <person name="Merkel B.J."/>
            <person name="Hornburger P."/>
            <person name="Mueller R.-W."/>
            <person name="Bruemmer F."/>
            <person name="Labrenz M."/>
            <person name="Spormann A.M."/>
            <person name="Op Den Camp H."/>
            <person name="Overmann J."/>
            <person name="Amann R."/>
            <person name="Jetten M.S.M."/>
            <person name="Mascher T."/>
            <person name="Medema M.H."/>
            <person name="Devos D.P."/>
            <person name="Kaster A.-K."/>
            <person name="Ovreas L."/>
            <person name="Rohde M."/>
            <person name="Galperin M.Y."/>
            <person name="Jogler C."/>
        </authorList>
    </citation>
    <scope>NUCLEOTIDE SEQUENCE [LARGE SCALE GENOMIC DNA]</scope>
    <source>
        <strain evidence="2 3">CA13</strain>
    </source>
</reference>
<comment type="caution">
    <text evidence="2">The sequence shown here is derived from an EMBL/GenBank/DDBJ whole genome shotgun (WGS) entry which is preliminary data.</text>
</comment>
<dbReference type="RefSeq" id="WP_146397010.1">
    <property type="nucleotide sequence ID" value="NZ_SJPJ01000001.1"/>
</dbReference>
<sequence>MSIEHVKHLDQTIGIIIRANFHSDGIEFFTPSMFSQQLGYMNRPAGHQIEPHVHNPVERAVVWTQEVLLVKSGKVRVDFYTDGRHYLESRILHSGDVILLAAGGHGFEMLEPTEMIEVKQGPYSGDQDKTRFDPISSDKIKLPESEGESP</sequence>
<dbReference type="InterPro" id="IPR011051">
    <property type="entry name" value="RmlC_Cupin_sf"/>
</dbReference>
<dbReference type="AlphaFoldDB" id="A0A5C5Z1L9"/>
<evidence type="ECO:0000313" key="2">
    <source>
        <dbReference type="EMBL" id="TWT81219.1"/>
    </source>
</evidence>
<evidence type="ECO:0008006" key="4">
    <source>
        <dbReference type="Google" id="ProtNLM"/>
    </source>
</evidence>
<name>A0A5C5Z1L9_9BACT</name>
<protein>
    <recommendedName>
        <fullName evidence="4">Cupin domain protein</fullName>
    </recommendedName>
</protein>
<proteinExistence type="predicted"/>
<gene>
    <name evidence="2" type="ORF">CA13_26680</name>
</gene>
<dbReference type="Proteomes" id="UP000315010">
    <property type="component" value="Unassembled WGS sequence"/>
</dbReference>
<dbReference type="Gene3D" id="2.60.120.10">
    <property type="entry name" value="Jelly Rolls"/>
    <property type="match status" value="1"/>
</dbReference>
<dbReference type="OrthoDB" id="9796518at2"/>
<dbReference type="InterPro" id="IPR014710">
    <property type="entry name" value="RmlC-like_jellyroll"/>
</dbReference>
<evidence type="ECO:0000313" key="3">
    <source>
        <dbReference type="Proteomes" id="UP000315010"/>
    </source>
</evidence>
<accession>A0A5C5Z1L9</accession>